<organism evidence="9 10">
    <name type="scientific">Wickerhamomyces pijperi</name>
    <name type="common">Yeast</name>
    <name type="synonym">Pichia pijperi</name>
    <dbReference type="NCBI Taxonomy" id="599730"/>
    <lineage>
        <taxon>Eukaryota</taxon>
        <taxon>Fungi</taxon>
        <taxon>Dikarya</taxon>
        <taxon>Ascomycota</taxon>
        <taxon>Saccharomycotina</taxon>
        <taxon>Saccharomycetes</taxon>
        <taxon>Phaffomycetales</taxon>
        <taxon>Wickerhamomycetaceae</taxon>
        <taxon>Wickerhamomyces</taxon>
    </lineage>
</organism>
<feature type="compositionally biased region" description="Basic and acidic residues" evidence="7">
    <location>
        <begin position="105"/>
        <end position="127"/>
    </location>
</feature>
<dbReference type="Pfam" id="PF00172">
    <property type="entry name" value="Zn_clus"/>
    <property type="match status" value="1"/>
</dbReference>
<name>A0A9P8Q2A7_WICPI</name>
<dbReference type="Proteomes" id="UP000774326">
    <property type="component" value="Unassembled WGS sequence"/>
</dbReference>
<dbReference type="GO" id="GO:0000978">
    <property type="term" value="F:RNA polymerase II cis-regulatory region sequence-specific DNA binding"/>
    <property type="evidence" value="ECO:0007669"/>
    <property type="project" value="TreeGrafter"/>
</dbReference>
<reference evidence="9" key="1">
    <citation type="journal article" date="2021" name="Open Biol.">
        <title>Shared evolutionary footprints suggest mitochondrial oxidative damage underlies multiple complex I losses in fungi.</title>
        <authorList>
            <person name="Schikora-Tamarit M.A."/>
            <person name="Marcet-Houben M."/>
            <person name="Nosek J."/>
            <person name="Gabaldon T."/>
        </authorList>
    </citation>
    <scope>NUCLEOTIDE SEQUENCE</scope>
    <source>
        <strain evidence="9">CBS2887</strain>
    </source>
</reference>
<dbReference type="SUPFAM" id="SSF57701">
    <property type="entry name" value="Zn2/Cys6 DNA-binding domain"/>
    <property type="match status" value="1"/>
</dbReference>
<evidence type="ECO:0000256" key="4">
    <source>
        <dbReference type="ARBA" id="ARBA00023125"/>
    </source>
</evidence>
<dbReference type="AlphaFoldDB" id="A0A9P8Q2A7"/>
<keyword evidence="6" id="KW-0539">Nucleus</keyword>
<feature type="compositionally biased region" description="Basic and acidic residues" evidence="7">
    <location>
        <begin position="16"/>
        <end position="29"/>
    </location>
</feature>
<protein>
    <recommendedName>
        <fullName evidence="8">Zn(2)-C6 fungal-type domain-containing protein</fullName>
    </recommendedName>
</protein>
<evidence type="ECO:0000313" key="9">
    <source>
        <dbReference type="EMBL" id="KAH3682706.1"/>
    </source>
</evidence>
<proteinExistence type="predicted"/>
<evidence type="ECO:0000259" key="8">
    <source>
        <dbReference type="PROSITE" id="PS50048"/>
    </source>
</evidence>
<dbReference type="Gene3D" id="4.10.240.10">
    <property type="entry name" value="Zn(2)-C6 fungal-type DNA-binding domain"/>
    <property type="match status" value="1"/>
</dbReference>
<feature type="region of interest" description="Disordered" evidence="7">
    <location>
        <begin position="1"/>
        <end position="36"/>
    </location>
</feature>
<sequence>MELHPSVNTDAQTQLDTEHENHDQEDQKSPKSQIKRRRLIKSCEPCRLKKQKCDQTRPICSKCLKIGYKCLYVSPIDVSSLRSLDEKILELQHQLDSLHSMKSSKHPEGEEVEEQGHTEDIDPKNDPAAKSNTRVGTPSRSGSNALTMARENDNKINRFYLVGSNISFTAFVKKNDPFYKSMLDNLEKHSTNSGLPINSVLKAKSFSQATELYEAKCIKESMPLYYLIKPHLQDFSKVQRLVNLFFESELCLIYSFINRIDFLMEFYQLYDSSLSIKKDVSHQSEYIFLGKLLLVLRVTALSRYCTAIEPSNIDPSVVPLARLCLIEIDRSTTGKNTLTYIQLLMILNYFQLHSPEFGGRSVDYLQFDISKLIKVCLGARYNIDPGEDHPQCHMIRKIWFHVLELSYIQFLKDGNPIIINSKSTYTTKLPTLAMAEDESDTAVITNMITRRSLHEIFQQVHDLSTDVVTPPPLSQIHDLFDRLLALKSKIGIPESLNLLTICSRTEMLSRISQITNSLDVYGLLVTVGFPLFYNYRANKDFIHAREVLIKAVSCSMDMMPVTFFMDLMTRSEKYNITLQFGYSLHLMGSILESCAKMISILVTLLSRVCYYETFKFGTDAEEYQKLANRLFKNLKVLLFNMEKLGDRYLFAKEIHLLNIFKIIVNFGRSEKCSMTKSCLNLLQHSQLLNETTAFDEKVCAIVVEHLTELKGKEAELNITDDEFLSELHPSNKPMDLYFESFFESLIDTRDGMEKILEYGL</sequence>
<dbReference type="InterPro" id="IPR036864">
    <property type="entry name" value="Zn2-C6_fun-type_DNA-bd_sf"/>
</dbReference>
<feature type="domain" description="Zn(2)-C6 fungal-type" evidence="8">
    <location>
        <begin position="42"/>
        <end position="72"/>
    </location>
</feature>
<dbReference type="OrthoDB" id="2943660at2759"/>
<evidence type="ECO:0000313" key="10">
    <source>
        <dbReference type="Proteomes" id="UP000774326"/>
    </source>
</evidence>
<feature type="region of interest" description="Disordered" evidence="7">
    <location>
        <begin position="99"/>
        <end position="146"/>
    </location>
</feature>
<gene>
    <name evidence="9" type="ORF">WICPIJ_006326</name>
</gene>
<evidence type="ECO:0000256" key="6">
    <source>
        <dbReference type="ARBA" id="ARBA00023242"/>
    </source>
</evidence>
<evidence type="ECO:0000256" key="1">
    <source>
        <dbReference type="ARBA" id="ARBA00022723"/>
    </source>
</evidence>
<dbReference type="PANTHER" id="PTHR31944">
    <property type="entry name" value="HEME-RESPONSIVE ZINC FINGER TRANSCRIPTION FACTOR HAP1"/>
    <property type="match status" value="1"/>
</dbReference>
<dbReference type="PROSITE" id="PS50048">
    <property type="entry name" value="ZN2_CY6_FUNGAL_2"/>
    <property type="match status" value="1"/>
</dbReference>
<dbReference type="GO" id="GO:0001228">
    <property type="term" value="F:DNA-binding transcription activator activity, RNA polymerase II-specific"/>
    <property type="evidence" value="ECO:0007669"/>
    <property type="project" value="TreeGrafter"/>
</dbReference>
<dbReference type="SMART" id="SM00066">
    <property type="entry name" value="GAL4"/>
    <property type="match status" value="1"/>
</dbReference>
<keyword evidence="3" id="KW-0805">Transcription regulation</keyword>
<feature type="compositionally biased region" description="Polar residues" evidence="7">
    <location>
        <begin position="1"/>
        <end position="15"/>
    </location>
</feature>
<keyword evidence="4" id="KW-0238">DNA-binding</keyword>
<evidence type="ECO:0000256" key="7">
    <source>
        <dbReference type="SAM" id="MobiDB-lite"/>
    </source>
</evidence>
<dbReference type="GO" id="GO:0008270">
    <property type="term" value="F:zinc ion binding"/>
    <property type="evidence" value="ECO:0007669"/>
    <property type="project" value="InterPro"/>
</dbReference>
<dbReference type="CDD" id="cd00067">
    <property type="entry name" value="GAL4"/>
    <property type="match status" value="1"/>
</dbReference>
<comment type="caution">
    <text evidence="9">The sequence shown here is derived from an EMBL/GenBank/DDBJ whole genome shotgun (WGS) entry which is preliminary data.</text>
</comment>
<dbReference type="PROSITE" id="PS00463">
    <property type="entry name" value="ZN2_CY6_FUNGAL_1"/>
    <property type="match status" value="1"/>
</dbReference>
<dbReference type="InterPro" id="IPR051430">
    <property type="entry name" value="Fungal_TF_Env_Response"/>
</dbReference>
<dbReference type="PANTHER" id="PTHR31944:SF131">
    <property type="entry name" value="HEME-RESPONSIVE ZINC FINGER TRANSCRIPTION FACTOR HAP1"/>
    <property type="match status" value="1"/>
</dbReference>
<dbReference type="CDD" id="cd12148">
    <property type="entry name" value="fungal_TF_MHR"/>
    <property type="match status" value="1"/>
</dbReference>
<dbReference type="InterPro" id="IPR001138">
    <property type="entry name" value="Zn2Cys6_DnaBD"/>
</dbReference>
<dbReference type="GO" id="GO:0005634">
    <property type="term" value="C:nucleus"/>
    <property type="evidence" value="ECO:0007669"/>
    <property type="project" value="TreeGrafter"/>
</dbReference>
<accession>A0A9P8Q2A7</accession>
<keyword evidence="10" id="KW-1185">Reference proteome</keyword>
<evidence type="ECO:0000256" key="3">
    <source>
        <dbReference type="ARBA" id="ARBA00023015"/>
    </source>
</evidence>
<evidence type="ECO:0000256" key="2">
    <source>
        <dbReference type="ARBA" id="ARBA00022833"/>
    </source>
</evidence>
<feature type="compositionally biased region" description="Polar residues" evidence="7">
    <location>
        <begin position="130"/>
        <end position="146"/>
    </location>
</feature>
<keyword evidence="5" id="KW-0804">Transcription</keyword>
<evidence type="ECO:0000256" key="5">
    <source>
        <dbReference type="ARBA" id="ARBA00023163"/>
    </source>
</evidence>
<keyword evidence="1" id="KW-0479">Metal-binding</keyword>
<reference evidence="9" key="2">
    <citation type="submission" date="2021-01" db="EMBL/GenBank/DDBJ databases">
        <authorList>
            <person name="Schikora-Tamarit M.A."/>
        </authorList>
    </citation>
    <scope>NUCLEOTIDE SEQUENCE</scope>
    <source>
        <strain evidence="9">CBS2887</strain>
    </source>
</reference>
<keyword evidence="2" id="KW-0862">Zinc</keyword>
<dbReference type="EMBL" id="JAEUBG010003487">
    <property type="protein sequence ID" value="KAH3682706.1"/>
    <property type="molecule type" value="Genomic_DNA"/>
</dbReference>